<dbReference type="PROSITE" id="PS51186">
    <property type="entry name" value="GNAT"/>
    <property type="match status" value="1"/>
</dbReference>
<dbReference type="KEGG" id="kfl:Kfla_2429"/>
<sequence>MLSHRGKPVAVGGAEGHSGWVDITRLSPDDEVGCADFVALHQATHKLDCPDALLPTARGVAAHLKYGWDGDPGNAYLARDAAGTLIGAVTVQTPTYDNTNLAWFEVHVHPDHRGRGLGGELLGYGERLAAEAGRSSFGLSEWDLPKADAFARRQGYERKTIEVNRRQDVAALDWTSVQRLYDEAARAASEYELVRVSGTLPNELLDGMVAVTASINDAPKDDLDIEDDEFTPERLRAYEHAQLMHDRSLYRVIARHRGTGELAGHSTITVERERPHIGEQADTAVSRNHRGHRLGALVKTGMLLWMREAEPALSQLDTWNAESNDHMIGINEQLGYRVVARAMAYQKTL</sequence>
<reference evidence="5" key="1">
    <citation type="submission" date="2009-09" db="EMBL/GenBank/DDBJ databases">
        <title>The complete genome of Kribbella flavida DSM 17836.</title>
        <authorList>
            <consortium name="US DOE Joint Genome Institute (JGI-PGF)"/>
            <person name="Lucas S."/>
            <person name="Copeland A."/>
            <person name="Lapidus A."/>
            <person name="Glavina del Rio T."/>
            <person name="Dalin E."/>
            <person name="Tice H."/>
            <person name="Bruce D."/>
            <person name="Goodwin L."/>
            <person name="Pitluck S."/>
            <person name="Kyrpides N."/>
            <person name="Mavromatis K."/>
            <person name="Ivanova N."/>
            <person name="Saunders E."/>
            <person name="Brettin T."/>
            <person name="Detter J.C."/>
            <person name="Han C."/>
            <person name="Larimer F."/>
            <person name="Land M."/>
            <person name="Hauser L."/>
            <person name="Markowitz V."/>
            <person name="Cheng J.-F."/>
            <person name="Hugenholtz P."/>
            <person name="Woyke T."/>
            <person name="Wu D."/>
            <person name="Pukall R."/>
            <person name="Klenk H.-P."/>
            <person name="Eisen J.A."/>
        </authorList>
    </citation>
    <scope>NUCLEOTIDE SEQUENCE [LARGE SCALE GENOMIC DNA]</scope>
    <source>
        <strain evidence="5">DSM 17836 / JCM 10339 / NBRC 14399</strain>
    </source>
</reference>
<dbReference type="InterPro" id="IPR050832">
    <property type="entry name" value="Bact_Acetyltransf"/>
</dbReference>
<dbReference type="EMBL" id="CP001736">
    <property type="protein sequence ID" value="ADB31503.1"/>
    <property type="molecule type" value="Genomic_DNA"/>
</dbReference>
<dbReference type="Proteomes" id="UP000007967">
    <property type="component" value="Chromosome"/>
</dbReference>
<dbReference type="Pfam" id="PF00583">
    <property type="entry name" value="Acetyltransf_1"/>
    <property type="match status" value="1"/>
</dbReference>
<dbReference type="Gene3D" id="3.40.630.30">
    <property type="match status" value="1"/>
</dbReference>
<evidence type="ECO:0000256" key="2">
    <source>
        <dbReference type="ARBA" id="ARBA00023315"/>
    </source>
</evidence>
<dbReference type="PANTHER" id="PTHR43877">
    <property type="entry name" value="AMINOALKYLPHOSPHONATE N-ACETYLTRANSFERASE-RELATED-RELATED"/>
    <property type="match status" value="1"/>
</dbReference>
<keyword evidence="1 4" id="KW-0808">Transferase</keyword>
<gene>
    <name evidence="4" type="ordered locus">Kfla_2429</name>
</gene>
<reference evidence="4 5" key="2">
    <citation type="journal article" date="2010" name="Stand. Genomic Sci.">
        <title>Complete genome sequence of Kribbella flavida type strain (IFO 14399).</title>
        <authorList>
            <person name="Pukall R."/>
            <person name="Lapidus A."/>
            <person name="Glavina Del Rio T."/>
            <person name="Copeland A."/>
            <person name="Tice H."/>
            <person name="Cheng J.-F."/>
            <person name="Lucas S."/>
            <person name="Chen F."/>
            <person name="Nolan M."/>
            <person name="LaButti K."/>
            <person name="Pati A."/>
            <person name="Ivanova N."/>
            <person name="Mavrommatis K."/>
            <person name="Mikhailova N."/>
            <person name="Pitluck S."/>
            <person name="Bruce D."/>
            <person name="Goodwin L."/>
            <person name="Land M."/>
            <person name="Hauser L."/>
            <person name="Chang Y.-J."/>
            <person name="Jeffries C.D."/>
            <person name="Chen A."/>
            <person name="Palaniappan K."/>
            <person name="Chain P."/>
            <person name="Rohde M."/>
            <person name="Goeker M."/>
            <person name="Bristow J."/>
            <person name="Eisen J.A."/>
            <person name="Markowitz V."/>
            <person name="Hugenholtz P."/>
            <person name="Kyrpides N.C."/>
            <person name="Klenk H.-P."/>
            <person name="Brettin T."/>
        </authorList>
    </citation>
    <scope>NUCLEOTIDE SEQUENCE [LARGE SCALE GENOMIC DNA]</scope>
    <source>
        <strain evidence="5">DSM 17836 / JCM 10339 / NBRC 14399</strain>
    </source>
</reference>
<evidence type="ECO:0000313" key="5">
    <source>
        <dbReference type="Proteomes" id="UP000007967"/>
    </source>
</evidence>
<dbReference type="GO" id="GO:0016747">
    <property type="term" value="F:acyltransferase activity, transferring groups other than amino-acyl groups"/>
    <property type="evidence" value="ECO:0007669"/>
    <property type="project" value="InterPro"/>
</dbReference>
<proteinExistence type="predicted"/>
<protein>
    <submittedName>
        <fullName evidence="4">GCN5-related N-acetyltransferase</fullName>
    </submittedName>
</protein>
<organism evidence="4 5">
    <name type="scientific">Kribbella flavida (strain DSM 17836 / JCM 10339 / NBRC 14399)</name>
    <dbReference type="NCBI Taxonomy" id="479435"/>
    <lineage>
        <taxon>Bacteria</taxon>
        <taxon>Bacillati</taxon>
        <taxon>Actinomycetota</taxon>
        <taxon>Actinomycetes</taxon>
        <taxon>Propionibacteriales</taxon>
        <taxon>Kribbellaceae</taxon>
        <taxon>Kribbella</taxon>
    </lineage>
</organism>
<keyword evidence="5" id="KW-1185">Reference proteome</keyword>
<keyword evidence="2" id="KW-0012">Acyltransferase</keyword>
<dbReference type="STRING" id="479435.Kfla_2429"/>
<dbReference type="InterPro" id="IPR000182">
    <property type="entry name" value="GNAT_dom"/>
</dbReference>
<name>D2PW51_KRIFD</name>
<dbReference type="InterPro" id="IPR016181">
    <property type="entry name" value="Acyl_CoA_acyltransferase"/>
</dbReference>
<dbReference type="eggNOG" id="COG3153">
    <property type="taxonomic scope" value="Bacteria"/>
</dbReference>
<evidence type="ECO:0000256" key="1">
    <source>
        <dbReference type="ARBA" id="ARBA00022679"/>
    </source>
</evidence>
<evidence type="ECO:0000313" key="4">
    <source>
        <dbReference type="EMBL" id="ADB31503.1"/>
    </source>
</evidence>
<dbReference type="AlphaFoldDB" id="D2PW51"/>
<accession>D2PW51</accession>
<dbReference type="SUPFAM" id="SSF55729">
    <property type="entry name" value="Acyl-CoA N-acyltransferases (Nat)"/>
    <property type="match status" value="2"/>
</dbReference>
<feature type="domain" description="N-acetyltransferase" evidence="3">
    <location>
        <begin position="21"/>
        <end position="175"/>
    </location>
</feature>
<evidence type="ECO:0000259" key="3">
    <source>
        <dbReference type="PROSITE" id="PS51186"/>
    </source>
</evidence>
<dbReference type="HOGENOM" id="CLU_043786_0_0_11"/>